<dbReference type="SUPFAM" id="SSF46689">
    <property type="entry name" value="Homeodomain-like"/>
    <property type="match status" value="1"/>
</dbReference>
<reference evidence="9 10" key="1">
    <citation type="submission" date="2015-10" db="EMBL/GenBank/DDBJ databases">
        <authorList>
            <person name="Gilbert D.G."/>
        </authorList>
    </citation>
    <scope>NUCLEOTIDE SEQUENCE [LARGE SCALE GENOMIC DNA]</scope>
    <source>
        <strain evidence="9">COMA1</strain>
    </source>
</reference>
<evidence type="ECO:0000256" key="2">
    <source>
        <dbReference type="ARBA" id="ARBA00022840"/>
    </source>
</evidence>
<evidence type="ECO:0000256" key="6">
    <source>
        <dbReference type="PROSITE-ProRule" id="PRU00169"/>
    </source>
</evidence>
<keyword evidence="6" id="KW-0597">Phosphoprotein</keyword>
<dbReference type="PANTHER" id="PTHR32071:SF113">
    <property type="entry name" value="ALGINATE BIOSYNTHESIS TRANSCRIPTIONAL REGULATORY PROTEIN ALGB"/>
    <property type="match status" value="1"/>
</dbReference>
<dbReference type="InterPro" id="IPR025944">
    <property type="entry name" value="Sigma_54_int_dom_CS"/>
</dbReference>
<protein>
    <submittedName>
        <fullName evidence="9">Transcriptional regulatory protein ZraR</fullName>
    </submittedName>
</protein>
<dbReference type="InterPro" id="IPR027417">
    <property type="entry name" value="P-loop_NTPase"/>
</dbReference>
<evidence type="ECO:0000256" key="5">
    <source>
        <dbReference type="ARBA" id="ARBA00023163"/>
    </source>
</evidence>
<feature type="domain" description="Response regulatory" evidence="8">
    <location>
        <begin position="6"/>
        <end position="124"/>
    </location>
</feature>
<dbReference type="InterPro" id="IPR003593">
    <property type="entry name" value="AAA+_ATPase"/>
</dbReference>
<dbReference type="SUPFAM" id="SSF52172">
    <property type="entry name" value="CheY-like"/>
    <property type="match status" value="1"/>
</dbReference>
<evidence type="ECO:0000313" key="9">
    <source>
        <dbReference type="EMBL" id="CUS38756.1"/>
    </source>
</evidence>
<dbReference type="PROSITE" id="PS00688">
    <property type="entry name" value="SIGMA54_INTERACT_3"/>
    <property type="match status" value="1"/>
</dbReference>
<keyword evidence="5" id="KW-0804">Transcription</keyword>
<dbReference type="EMBL" id="CZQA01000012">
    <property type="protein sequence ID" value="CUS38756.1"/>
    <property type="molecule type" value="Genomic_DNA"/>
</dbReference>
<feature type="modified residue" description="4-aspartylphosphate" evidence="6">
    <location>
        <position position="54"/>
    </location>
</feature>
<keyword evidence="4" id="KW-0238">DNA-binding</keyword>
<name>A0A0S4LRU1_9BACT</name>
<dbReference type="PROSITE" id="PS50110">
    <property type="entry name" value="RESPONSE_REGULATORY"/>
    <property type="match status" value="1"/>
</dbReference>
<dbReference type="InterPro" id="IPR001789">
    <property type="entry name" value="Sig_transdc_resp-reg_receiver"/>
</dbReference>
<dbReference type="PANTHER" id="PTHR32071">
    <property type="entry name" value="TRANSCRIPTIONAL REGULATORY PROTEIN"/>
    <property type="match status" value="1"/>
</dbReference>
<dbReference type="Proteomes" id="UP000199032">
    <property type="component" value="Unassembled WGS sequence"/>
</dbReference>
<evidence type="ECO:0000256" key="3">
    <source>
        <dbReference type="ARBA" id="ARBA00023015"/>
    </source>
</evidence>
<dbReference type="InterPro" id="IPR014264">
    <property type="entry name" value="PEP-CTERM_resp_reg"/>
</dbReference>
<proteinExistence type="predicted"/>
<organism evidence="9 10">
    <name type="scientific">Candidatus Nitrospira nitrosa</name>
    <dbReference type="NCBI Taxonomy" id="1742972"/>
    <lineage>
        <taxon>Bacteria</taxon>
        <taxon>Pseudomonadati</taxon>
        <taxon>Nitrospirota</taxon>
        <taxon>Nitrospiria</taxon>
        <taxon>Nitrospirales</taxon>
        <taxon>Nitrospiraceae</taxon>
        <taxon>Nitrospira</taxon>
    </lineage>
</organism>
<dbReference type="GO" id="GO:0000160">
    <property type="term" value="P:phosphorelay signal transduction system"/>
    <property type="evidence" value="ECO:0007669"/>
    <property type="project" value="InterPro"/>
</dbReference>
<dbReference type="InterPro" id="IPR058031">
    <property type="entry name" value="AAA_lid_NorR"/>
</dbReference>
<dbReference type="PROSITE" id="PS00676">
    <property type="entry name" value="SIGMA54_INTERACT_2"/>
    <property type="match status" value="1"/>
</dbReference>
<keyword evidence="1" id="KW-0547">Nucleotide-binding</keyword>
<dbReference type="InterPro" id="IPR009057">
    <property type="entry name" value="Homeodomain-like_sf"/>
</dbReference>
<dbReference type="GO" id="GO:0005524">
    <property type="term" value="F:ATP binding"/>
    <property type="evidence" value="ECO:0007669"/>
    <property type="project" value="UniProtKB-KW"/>
</dbReference>
<keyword evidence="10" id="KW-1185">Reference proteome</keyword>
<dbReference type="AlphaFoldDB" id="A0A0S4LRU1"/>
<dbReference type="InterPro" id="IPR025943">
    <property type="entry name" value="Sigma_54_int_dom_ATP-bd_2"/>
</dbReference>
<dbReference type="RefSeq" id="WP_090750923.1">
    <property type="nucleotide sequence ID" value="NZ_CZQA01000012.1"/>
</dbReference>
<keyword evidence="2" id="KW-0067">ATP-binding</keyword>
<gene>
    <name evidence="9" type="primary">zraR</name>
    <name evidence="9" type="ORF">COMA1_60054</name>
</gene>
<dbReference type="FunFam" id="3.40.50.300:FF:000006">
    <property type="entry name" value="DNA-binding transcriptional regulator NtrC"/>
    <property type="match status" value="1"/>
</dbReference>
<evidence type="ECO:0000256" key="1">
    <source>
        <dbReference type="ARBA" id="ARBA00022741"/>
    </source>
</evidence>
<dbReference type="OrthoDB" id="9814761at2"/>
<dbReference type="PROSITE" id="PS50045">
    <property type="entry name" value="SIGMA54_INTERACT_4"/>
    <property type="match status" value="1"/>
</dbReference>
<dbReference type="SMART" id="SM00448">
    <property type="entry name" value="REC"/>
    <property type="match status" value="1"/>
</dbReference>
<feature type="domain" description="Sigma-54 factor interaction" evidence="7">
    <location>
        <begin position="148"/>
        <end position="377"/>
    </location>
</feature>
<dbReference type="Gene3D" id="3.40.50.2300">
    <property type="match status" value="1"/>
</dbReference>
<dbReference type="Gene3D" id="1.10.8.60">
    <property type="match status" value="1"/>
</dbReference>
<dbReference type="NCBIfam" id="TIGR02915">
    <property type="entry name" value="PEP_resp_reg"/>
    <property type="match status" value="1"/>
</dbReference>
<dbReference type="InterPro" id="IPR002197">
    <property type="entry name" value="HTH_Fis"/>
</dbReference>
<dbReference type="Pfam" id="PF02954">
    <property type="entry name" value="HTH_8"/>
    <property type="match status" value="1"/>
</dbReference>
<evidence type="ECO:0000313" key="10">
    <source>
        <dbReference type="Proteomes" id="UP000199032"/>
    </source>
</evidence>
<keyword evidence="3" id="KW-0805">Transcription regulation</keyword>
<dbReference type="SUPFAM" id="SSF52540">
    <property type="entry name" value="P-loop containing nucleoside triphosphate hydrolases"/>
    <property type="match status" value="1"/>
</dbReference>
<dbReference type="PRINTS" id="PR01590">
    <property type="entry name" value="HTHFIS"/>
</dbReference>
<evidence type="ECO:0000259" key="7">
    <source>
        <dbReference type="PROSITE" id="PS50045"/>
    </source>
</evidence>
<dbReference type="Gene3D" id="1.10.10.60">
    <property type="entry name" value="Homeodomain-like"/>
    <property type="match status" value="1"/>
</dbReference>
<dbReference type="PROSITE" id="PS00675">
    <property type="entry name" value="SIGMA54_INTERACT_1"/>
    <property type="match status" value="1"/>
</dbReference>
<sequence>MSTLSTILVVDDDSDIRDQMKWALMSDYQVLQAEDRATAVTQIRSAMPPVVLLDLGLPPDVDGASEGLAILREVLNLNPLAKIIVVTGNSDRANAVTAIESGAYDFIEKPIQLDVLRVVLQRALYRYGVEQDRRAHYASVEGEEFEGIVGVSEPMQEVFQSIRQVGPTAMPVLIMGDSGTGKELVAQAIHRQSTRREQPFVAINCGAIPDNLLESELFGYEKGAFTGAAQQKKGRIEYADGGTLFLDEIGDIPLGLQVKLLRFLQDHKVQRLGGKDAISVDVRILAATNADLHKAIEEGRFREDLFYRLCVIEIAVPQLNERGADIALLARRFMMRFATEQRKPLKGFSPEAIVTLQAYGWPGNVRELENRMNRAVLMAEGAYITPGNLGLCGPAMGGDEALSLKTSRQRHEKDLVRLALDKHEGNVSKTAAELGISRPTLYQLLDRYGLKKTKAEGQTENA</sequence>
<dbReference type="InterPro" id="IPR025662">
    <property type="entry name" value="Sigma_54_int_dom_ATP-bd_1"/>
</dbReference>
<accession>A0A0S4LRU1</accession>
<dbReference type="InterPro" id="IPR011006">
    <property type="entry name" value="CheY-like_superfamily"/>
</dbReference>
<dbReference type="InterPro" id="IPR002078">
    <property type="entry name" value="Sigma_54_int"/>
</dbReference>
<dbReference type="SMART" id="SM00382">
    <property type="entry name" value="AAA"/>
    <property type="match status" value="1"/>
</dbReference>
<dbReference type="CDD" id="cd00009">
    <property type="entry name" value="AAA"/>
    <property type="match status" value="1"/>
</dbReference>
<dbReference type="Pfam" id="PF00158">
    <property type="entry name" value="Sigma54_activat"/>
    <property type="match status" value="1"/>
</dbReference>
<dbReference type="GO" id="GO:0043565">
    <property type="term" value="F:sequence-specific DNA binding"/>
    <property type="evidence" value="ECO:0007669"/>
    <property type="project" value="InterPro"/>
</dbReference>
<dbReference type="STRING" id="1742972.COMA1_60054"/>
<dbReference type="GO" id="GO:0006355">
    <property type="term" value="P:regulation of DNA-templated transcription"/>
    <property type="evidence" value="ECO:0007669"/>
    <property type="project" value="InterPro"/>
</dbReference>
<evidence type="ECO:0000256" key="4">
    <source>
        <dbReference type="ARBA" id="ARBA00023125"/>
    </source>
</evidence>
<evidence type="ECO:0000259" key="8">
    <source>
        <dbReference type="PROSITE" id="PS50110"/>
    </source>
</evidence>
<dbReference type="Pfam" id="PF25601">
    <property type="entry name" value="AAA_lid_14"/>
    <property type="match status" value="1"/>
</dbReference>
<dbReference type="Pfam" id="PF00072">
    <property type="entry name" value="Response_reg"/>
    <property type="match status" value="1"/>
</dbReference>
<dbReference type="Gene3D" id="3.40.50.300">
    <property type="entry name" value="P-loop containing nucleotide triphosphate hydrolases"/>
    <property type="match status" value="1"/>
</dbReference>